<dbReference type="EC" id="2.5.1.18" evidence="3"/>
<dbReference type="Pfam" id="PF13417">
    <property type="entry name" value="GST_N_3"/>
    <property type="match status" value="1"/>
</dbReference>
<dbReference type="CDD" id="cd03177">
    <property type="entry name" value="GST_C_Delta_Epsilon"/>
    <property type="match status" value="1"/>
</dbReference>
<evidence type="ECO:0000256" key="6">
    <source>
        <dbReference type="ARBA" id="ARBA00047960"/>
    </source>
</evidence>
<dbReference type="GO" id="GO:0006749">
    <property type="term" value="P:glutathione metabolic process"/>
    <property type="evidence" value="ECO:0007669"/>
    <property type="project" value="TreeGrafter"/>
</dbReference>
<name>A0A1S4EUX1_AEDAE</name>
<reference evidence="7 8" key="1">
    <citation type="submission" date="2017-06" db="EMBL/GenBank/DDBJ databases">
        <title>Aedes aegypti genome working group (AGWG) sequencing and assembly.</title>
        <authorList>
            <consortium name="Aedes aegypti Genome Working Group (AGWG)"/>
            <person name="Matthews B.J."/>
        </authorList>
    </citation>
    <scope>NUCLEOTIDE SEQUENCE [LARGE SCALE GENOMIC DNA]</scope>
    <source>
        <strain evidence="7 8">LVP_AGWG</strain>
    </source>
</reference>
<reference evidence="7" key="2">
    <citation type="submission" date="2020-05" db="UniProtKB">
        <authorList>
            <consortium name="EnsemblMetazoa"/>
        </authorList>
    </citation>
    <scope>IDENTIFICATION</scope>
    <source>
        <strain evidence="7">LVP_AGWG</strain>
    </source>
</reference>
<dbReference type="InterPro" id="IPR004045">
    <property type="entry name" value="Glutathione_S-Trfase_N"/>
</dbReference>
<dbReference type="FunFam" id="1.20.1050.10:FF:000007">
    <property type="entry name" value="Glutathione S-transferase 1-1"/>
    <property type="match status" value="1"/>
</dbReference>
<dbReference type="InterPro" id="IPR036282">
    <property type="entry name" value="Glutathione-S-Trfase_C_sf"/>
</dbReference>
<evidence type="ECO:0000313" key="7">
    <source>
        <dbReference type="EnsemblMetazoa" id="AAEL000092-PA"/>
    </source>
</evidence>
<dbReference type="PANTHER" id="PTHR43969:SF9">
    <property type="entry name" value="GLUTATHIONE S TRANSFERASE D10, ISOFORM A-RELATED"/>
    <property type="match status" value="1"/>
</dbReference>
<sequence length="218" mass="24832">MPMSLYYTKMSPPARSVLLLIQELGLTGIQLKEVDVQGGGTRTEEFLKMNPEHTVPTLDDNGFYLWESRAILTYLVDAYRPGHDLYPNIPREKAQINRVLHHELSAFHPKTLGQMGAIYRRETSVVTDEMKAKINEAYTNLELFLVRNDWFAGENVTVADLCLLPTISTMVHVGFDLSKHPRLAAWYENCKVLKGYEEDQAVSQQIGQLFKELVTEGM</sequence>
<dbReference type="PANTHER" id="PTHR43969">
    <property type="entry name" value="GLUTATHIONE S TRANSFERASE D10, ISOFORM A-RELATED"/>
    <property type="match status" value="1"/>
</dbReference>
<dbReference type="PROSITE" id="PS50404">
    <property type="entry name" value="GST_NTER"/>
    <property type="match status" value="1"/>
</dbReference>
<evidence type="ECO:0000256" key="5">
    <source>
        <dbReference type="ARBA" id="ARBA00041523"/>
    </source>
</evidence>
<dbReference type="AlphaFoldDB" id="A0A1S4EUX1"/>
<evidence type="ECO:0000256" key="2">
    <source>
        <dbReference type="ARBA" id="ARBA00011738"/>
    </source>
</evidence>
<evidence type="ECO:0000256" key="1">
    <source>
        <dbReference type="ARBA" id="ARBA00009899"/>
    </source>
</evidence>
<comment type="catalytic activity">
    <reaction evidence="6">
        <text>RX + glutathione = an S-substituted glutathione + a halide anion + H(+)</text>
        <dbReference type="Rhea" id="RHEA:16437"/>
        <dbReference type="ChEBI" id="CHEBI:15378"/>
        <dbReference type="ChEBI" id="CHEBI:16042"/>
        <dbReference type="ChEBI" id="CHEBI:17792"/>
        <dbReference type="ChEBI" id="CHEBI:57925"/>
        <dbReference type="ChEBI" id="CHEBI:90779"/>
        <dbReference type="EC" id="2.5.1.18"/>
    </reaction>
</comment>
<dbReference type="Gene3D" id="3.40.30.10">
    <property type="entry name" value="Glutaredoxin"/>
    <property type="match status" value="1"/>
</dbReference>
<evidence type="ECO:0000313" key="8">
    <source>
        <dbReference type="Proteomes" id="UP000008820"/>
    </source>
</evidence>
<evidence type="ECO:0000256" key="4">
    <source>
        <dbReference type="ARBA" id="ARBA00022679"/>
    </source>
</evidence>
<comment type="subunit">
    <text evidence="2">Homodimer.</text>
</comment>
<dbReference type="SUPFAM" id="SSF47616">
    <property type="entry name" value="GST C-terminal domain-like"/>
    <property type="match status" value="1"/>
</dbReference>
<dbReference type="Pfam" id="PF00043">
    <property type="entry name" value="GST_C"/>
    <property type="match status" value="1"/>
</dbReference>
<dbReference type="PROSITE" id="PS50405">
    <property type="entry name" value="GST_CTER"/>
    <property type="match status" value="1"/>
</dbReference>
<dbReference type="Gene3D" id="1.20.1050.10">
    <property type="match status" value="1"/>
</dbReference>
<dbReference type="FunFam" id="3.40.30.10:FF:000208">
    <property type="entry name" value="glutathione S-transferase 1"/>
    <property type="match status" value="1"/>
</dbReference>
<dbReference type="Proteomes" id="UP000008820">
    <property type="component" value="Chromosome 3"/>
</dbReference>
<dbReference type="InParanoid" id="A0A1S4EUX1"/>
<dbReference type="CDD" id="cd03045">
    <property type="entry name" value="GST_N_Delta_Epsilon"/>
    <property type="match status" value="1"/>
</dbReference>
<dbReference type="InterPro" id="IPR004046">
    <property type="entry name" value="GST_C"/>
</dbReference>
<keyword evidence="4" id="KW-0808">Transferase</keyword>
<proteinExistence type="inferred from homology"/>
<organism evidence="7 8">
    <name type="scientific">Aedes aegypti</name>
    <name type="common">Yellowfever mosquito</name>
    <name type="synonym">Culex aegypti</name>
    <dbReference type="NCBI Taxonomy" id="7159"/>
    <lineage>
        <taxon>Eukaryota</taxon>
        <taxon>Metazoa</taxon>
        <taxon>Ecdysozoa</taxon>
        <taxon>Arthropoda</taxon>
        <taxon>Hexapoda</taxon>
        <taxon>Insecta</taxon>
        <taxon>Pterygota</taxon>
        <taxon>Neoptera</taxon>
        <taxon>Endopterygota</taxon>
        <taxon>Diptera</taxon>
        <taxon>Nematocera</taxon>
        <taxon>Culicoidea</taxon>
        <taxon>Culicidae</taxon>
        <taxon>Culicinae</taxon>
        <taxon>Aedini</taxon>
        <taxon>Aedes</taxon>
        <taxon>Stegomyia</taxon>
    </lineage>
</organism>
<dbReference type="EnsemblMetazoa" id="AAEL000092-RA">
    <property type="protein sequence ID" value="AAEL000092-PA"/>
    <property type="gene ID" value="AAEL000092"/>
</dbReference>
<dbReference type="SFLD" id="SFLDS00019">
    <property type="entry name" value="Glutathione_Transferase_(cytos"/>
    <property type="match status" value="1"/>
</dbReference>
<dbReference type="SFLD" id="SFLDG00358">
    <property type="entry name" value="Main_(cytGST)"/>
    <property type="match status" value="1"/>
</dbReference>
<dbReference type="OrthoDB" id="2309723at2759"/>
<dbReference type="SFLD" id="SFLDG01153">
    <property type="entry name" value="Main.4:_Theta-like"/>
    <property type="match status" value="1"/>
</dbReference>
<dbReference type="InterPro" id="IPR010987">
    <property type="entry name" value="Glutathione-S-Trfase_C-like"/>
</dbReference>
<accession>A0A1S4EUX1</accession>
<evidence type="ECO:0000256" key="3">
    <source>
        <dbReference type="ARBA" id="ARBA00012452"/>
    </source>
</evidence>
<gene>
    <name evidence="7" type="primary">5563650</name>
</gene>
<dbReference type="InterPro" id="IPR036249">
    <property type="entry name" value="Thioredoxin-like_sf"/>
</dbReference>
<dbReference type="SUPFAM" id="SSF52833">
    <property type="entry name" value="Thioredoxin-like"/>
    <property type="match status" value="1"/>
</dbReference>
<dbReference type="InterPro" id="IPR040079">
    <property type="entry name" value="Glutathione_S-Trfase"/>
</dbReference>
<protein>
    <recommendedName>
        <fullName evidence="3">glutathione transferase</fullName>
        <ecNumber evidence="3">2.5.1.18</ecNumber>
    </recommendedName>
    <alternativeName>
        <fullName evidence="5">GST class-theta</fullName>
    </alternativeName>
</protein>
<dbReference type="GO" id="GO:0004364">
    <property type="term" value="F:glutathione transferase activity"/>
    <property type="evidence" value="ECO:0007669"/>
    <property type="project" value="UniProtKB-EC"/>
</dbReference>
<comment type="similarity">
    <text evidence="1">Belongs to the GST superfamily. Theta family.</text>
</comment>
<keyword evidence="8" id="KW-1185">Reference proteome</keyword>
<dbReference type="VEuPathDB" id="VectorBase:AAEL000092"/>